<keyword evidence="3" id="KW-0862">Zinc</keyword>
<evidence type="ECO:0000259" key="5">
    <source>
        <dbReference type="PROSITE" id="PS01358"/>
    </source>
</evidence>
<accession>A0ABN9QBJ0</accession>
<feature type="region of interest" description="Disordered" evidence="4">
    <location>
        <begin position="382"/>
        <end position="411"/>
    </location>
</feature>
<dbReference type="InterPro" id="IPR001876">
    <property type="entry name" value="Znf_RanBP2"/>
</dbReference>
<sequence>MVAYGHAAGGRSWASAAAGGKAKGGWSYWVCSSSMCREWNWCSLWKCRGCDRVAPPWVKAAQPPAAAAGQEPHVADDGGFVVQPRGRKARRQAKRTAARAASAGAASQAGVSEASSGQQSAVEQHRLEVKRIEDFLAAPGGSIDEGRLQSLRAALDRERRRLSAAEAAQAERRKADAPLPKALHGAGNALGKLVRQGRAKEQALLKAEGAHAAAIGEREAAIAREAACAEAVEECRAALEAHREEQRAAEARQAKEVGAAFVGTDLLGMVHGLIQQVEALPQGFAAGNGEAAFAEVAKQIAAVRRTRPSAAKQHAEERRSERGPQPSRWLGTWPTLGQPSSTTSRWLLLLVAMLLWVGVGFDVDSACQWSVDSRRVRRRLSEQAPMAAGERVAESLDGRSETKVPSDKRTRMTAQEACIGKARLGPQPAPESDPRGPCPLRAGLEVLGCNGNVWNRSLEVLEAFFHAHQYWPQLVLLQETRLTQERLPGARALARRLGYAAFFHEAVATGQPGPNATSGGVAILVRAGLQAEESACQLPAALRHRLIGVEVTAPSGLRLLALAGYFQHSLGPRGINLDLFSSVSDLVAFSLDLPWVLQADFNMEPEPLQELGWPAAVRGQVLGPSEATCVAQGLEHVYDWFVASSDLATCTVSCATTLNDFGLHPHSPVLLRLQDFRCDALVEVPSRPARFPEVEVKGVCSREDAVVSVGKRGKVSQKDVAWSWAQGSCPTSLSAAFGEWIEAAEGTLTGIHEIAPGDLPRYLGRAAGPRTRRMPFSALVQREARLKYSMLTHRLRSCLAVALQRLRAEQASRWHPSHSWWYEQQAAARAKLLDEATQEEACLRSAPLLGASDVKWGDLAFHAGVKGCPTAIAKLQSWLLASQRPLVGMGAVDQLTRTWQRLWLQEGFSSGAGAHQWDVGSWTLPPITLEALQQACKRYGPPVGLGCDSLHPRQLLLLPVALQLRLIDIPTAFEDEPSSIRGQVTLLVFIPKADGGTRPIALLPLALRLWSRLRQPCWLCPMGVASLFLDIRKFYEHVRHDVLWTSAQRFGFNLKLLRGLLAIYQAPRIVLAGGMASAPFGAGGAVLAGCACATAVAKLPLLGGLLAAGARRPLATLRNLVGDVSLQAVGSARLVVDQLAGASGEVLRHLRAHHLSLNEDKSVFLASSAQVADGLVASWAALGFEVKRGSQARNLGTDANVTRRGVHEGGARAVGGLSRARRLRTLGSAGAAVVHIHRAGPTAAMLWGRTVTGVPDGELHPWRLAAARSAGKLPNGASLGLRPRAIEVQRSADLDPSPALVRAAVQVAASLLQTGEVPLRMFATCLEEAERRHGSARVPWVNCKNPVDALALSLLRVGWRLSAGHFLHADDGHTLDMLIMGPRELGPLAAAGARRASDRAEMTRLGPGAAPPMPLFWDALGQVIGPRGRFSSREKAAVVSYVSNAHWPQTRLFAAGERGHPRCCACGGVRGSLWHRLFECQALATERRDSVSGRLLRCATRVWQRGEEAGGCFSRCWLPQPPQTAWRSDAMAVMWVNRPADGLLGGRLFLDGSALDPEFECIRRAGWSIVQCDEFGSLEAAVYGTARLDLCPFQTAKDGEDFAVWMLSRYLGPSIIEINIDCASTVSCLKLGRKYATAANKPNAHLWSAVYASLDVDSLIVNKVAAHCTEIDAREGRISEFQLLGNGHADRLAKAGAALHRVSAAARREFLGAMEVVRELSRWIAQASIVWQDRGSKDCEGLPEGDERRTAVTFAVPLEECADGPRAAPANGLGALPAAVGARGEQAVGRPDAVGAWASAARDGGVALGALVFAVAGHTLAHARRGEDGDQQEITACTRCGAHARLGARPGPQPKLRERCPGSTGLPRSLRDQKSRWERGLHPGGTPHARDTRRKGAEAPRLRKEAEVPLDARVGFLK</sequence>
<feature type="region of interest" description="Disordered" evidence="4">
    <location>
        <begin position="304"/>
        <end position="336"/>
    </location>
</feature>
<feature type="compositionally biased region" description="Low complexity" evidence="4">
    <location>
        <begin position="98"/>
        <end position="122"/>
    </location>
</feature>
<feature type="domain" description="RanBP2-type" evidence="5">
    <location>
        <begin position="29"/>
        <end position="50"/>
    </location>
</feature>
<feature type="compositionally biased region" description="Basic and acidic residues" evidence="4">
    <location>
        <begin position="313"/>
        <end position="322"/>
    </location>
</feature>
<comment type="caution">
    <text evidence="6">The sequence shown here is derived from an EMBL/GenBank/DDBJ whole genome shotgun (WGS) entry which is preliminary data.</text>
</comment>
<feature type="compositionally biased region" description="Basic residues" evidence="4">
    <location>
        <begin position="85"/>
        <end position="97"/>
    </location>
</feature>
<feature type="region of interest" description="Disordered" evidence="4">
    <location>
        <begin position="164"/>
        <end position="183"/>
    </location>
</feature>
<dbReference type="SUPFAM" id="SSF53098">
    <property type="entry name" value="Ribonuclease H-like"/>
    <property type="match status" value="1"/>
</dbReference>
<evidence type="ECO:0000313" key="7">
    <source>
        <dbReference type="Proteomes" id="UP001189429"/>
    </source>
</evidence>
<dbReference type="PROSITE" id="PS01358">
    <property type="entry name" value="ZF_RANBP2_1"/>
    <property type="match status" value="1"/>
</dbReference>
<feature type="compositionally biased region" description="Basic and acidic residues" evidence="4">
    <location>
        <begin position="1869"/>
        <end position="1881"/>
    </location>
</feature>
<feature type="region of interest" description="Disordered" evidence="4">
    <location>
        <begin position="1848"/>
        <end position="1906"/>
    </location>
</feature>
<keyword evidence="7" id="KW-1185">Reference proteome</keyword>
<dbReference type="InterPro" id="IPR036691">
    <property type="entry name" value="Endo/exonu/phosph_ase_sf"/>
</dbReference>
<reference evidence="6" key="1">
    <citation type="submission" date="2023-10" db="EMBL/GenBank/DDBJ databases">
        <authorList>
            <person name="Chen Y."/>
            <person name="Shah S."/>
            <person name="Dougan E. K."/>
            <person name="Thang M."/>
            <person name="Chan C."/>
        </authorList>
    </citation>
    <scope>NUCLEOTIDE SEQUENCE [LARGE SCALE GENOMIC DNA]</scope>
</reference>
<evidence type="ECO:0000256" key="3">
    <source>
        <dbReference type="ARBA" id="ARBA00022833"/>
    </source>
</evidence>
<feature type="compositionally biased region" description="Basic and acidic residues" evidence="4">
    <location>
        <begin position="164"/>
        <end position="176"/>
    </location>
</feature>
<dbReference type="SUPFAM" id="SSF56219">
    <property type="entry name" value="DNase I-like"/>
    <property type="match status" value="1"/>
</dbReference>
<feature type="compositionally biased region" description="Basic and acidic residues" evidence="4">
    <location>
        <begin position="391"/>
        <end position="410"/>
    </location>
</feature>
<organism evidence="6 7">
    <name type="scientific">Prorocentrum cordatum</name>
    <dbReference type="NCBI Taxonomy" id="2364126"/>
    <lineage>
        <taxon>Eukaryota</taxon>
        <taxon>Sar</taxon>
        <taxon>Alveolata</taxon>
        <taxon>Dinophyceae</taxon>
        <taxon>Prorocentrales</taxon>
        <taxon>Prorocentraceae</taxon>
        <taxon>Prorocentrum</taxon>
    </lineage>
</organism>
<evidence type="ECO:0000256" key="2">
    <source>
        <dbReference type="ARBA" id="ARBA00022771"/>
    </source>
</evidence>
<feature type="region of interest" description="Disordered" evidence="4">
    <location>
        <begin position="63"/>
        <end position="122"/>
    </location>
</feature>
<feature type="compositionally biased region" description="Basic and acidic residues" evidence="4">
    <location>
        <begin position="1888"/>
        <end position="1906"/>
    </location>
</feature>
<proteinExistence type="predicted"/>
<evidence type="ECO:0000256" key="4">
    <source>
        <dbReference type="SAM" id="MobiDB-lite"/>
    </source>
</evidence>
<dbReference type="Proteomes" id="UP001189429">
    <property type="component" value="Unassembled WGS sequence"/>
</dbReference>
<name>A0ABN9QBJ0_9DINO</name>
<evidence type="ECO:0000256" key="1">
    <source>
        <dbReference type="ARBA" id="ARBA00022723"/>
    </source>
</evidence>
<dbReference type="EMBL" id="CAUYUJ010002721">
    <property type="protein sequence ID" value="CAK0802081.1"/>
    <property type="molecule type" value="Genomic_DNA"/>
</dbReference>
<keyword evidence="2" id="KW-0863">Zinc-finger</keyword>
<keyword evidence="1" id="KW-0479">Metal-binding</keyword>
<dbReference type="Gene3D" id="3.30.420.10">
    <property type="entry name" value="Ribonuclease H-like superfamily/Ribonuclease H"/>
    <property type="match status" value="1"/>
</dbReference>
<gene>
    <name evidence="6" type="ORF">PCOR1329_LOCUS9710</name>
</gene>
<protein>
    <recommendedName>
        <fullName evidence="5">RanBP2-type domain-containing protein</fullName>
    </recommendedName>
</protein>
<dbReference type="InterPro" id="IPR012337">
    <property type="entry name" value="RNaseH-like_sf"/>
</dbReference>
<evidence type="ECO:0000313" key="6">
    <source>
        <dbReference type="EMBL" id="CAK0802081.1"/>
    </source>
</evidence>
<dbReference type="InterPro" id="IPR036397">
    <property type="entry name" value="RNaseH_sf"/>
</dbReference>
<dbReference type="Gene3D" id="3.60.10.10">
    <property type="entry name" value="Endonuclease/exonuclease/phosphatase"/>
    <property type="match status" value="1"/>
</dbReference>